<organism evidence="2 3">
    <name type="scientific">Limnothrix redekei LRLZ20PSL1</name>
    <dbReference type="NCBI Taxonomy" id="3112953"/>
    <lineage>
        <taxon>Bacteria</taxon>
        <taxon>Bacillati</taxon>
        <taxon>Cyanobacteriota</taxon>
        <taxon>Cyanophyceae</taxon>
        <taxon>Pseudanabaenales</taxon>
        <taxon>Pseudanabaenaceae</taxon>
        <taxon>Limnothrix</taxon>
    </lineage>
</organism>
<evidence type="ECO:0000313" key="3">
    <source>
        <dbReference type="Proteomes" id="UP001604335"/>
    </source>
</evidence>
<gene>
    <name evidence="2" type="ORF">VPK24_12175</name>
</gene>
<dbReference type="CDD" id="cd01048">
    <property type="entry name" value="Ferritin_like_AB2"/>
    <property type="match status" value="1"/>
</dbReference>
<dbReference type="RefSeq" id="WP_393013744.1">
    <property type="nucleotide sequence ID" value="NZ_JAZAQF010000074.1"/>
</dbReference>
<keyword evidence="3" id="KW-1185">Reference proteome</keyword>
<proteinExistence type="predicted"/>
<dbReference type="EMBL" id="JAZAQF010000074">
    <property type="protein sequence ID" value="MFG3818398.1"/>
    <property type="molecule type" value="Genomic_DNA"/>
</dbReference>
<evidence type="ECO:0000313" key="2">
    <source>
        <dbReference type="EMBL" id="MFG3818398.1"/>
    </source>
</evidence>
<dbReference type="Proteomes" id="UP001604335">
    <property type="component" value="Unassembled WGS sequence"/>
</dbReference>
<dbReference type="Gene3D" id="1.20.1260.10">
    <property type="match status" value="1"/>
</dbReference>
<name>A0ABW7CB79_9CYAN</name>
<evidence type="ECO:0000256" key="1">
    <source>
        <dbReference type="SAM" id="MobiDB-lite"/>
    </source>
</evidence>
<dbReference type="InterPro" id="IPR009078">
    <property type="entry name" value="Ferritin-like_SF"/>
</dbReference>
<evidence type="ECO:0008006" key="4">
    <source>
        <dbReference type="Google" id="ProtNLM"/>
    </source>
</evidence>
<protein>
    <recommendedName>
        <fullName evidence="4">DUF2202 domain-containing protein</fullName>
    </recommendedName>
</protein>
<feature type="region of interest" description="Disordered" evidence="1">
    <location>
        <begin position="176"/>
        <end position="207"/>
    </location>
</feature>
<sequence length="207" mass="22767">MQEALTAALIEALNDEFKARATYRLVIQKFGPIRPFINILASEERHIRALLPLFWKYNIPVPVDEWPQRVTAPESIAAACQAGVAGEIENAEMYRRLLAATSNYPDVQRVFLNLQRASQQNHLRAFQRCADRSAAGGPVQWGQPIAATPATHWITIDLAPSDPAASWPEPTRLATVPGGGCGQGRHRRGHGSGQGRRWGQQGDHCGC</sequence>
<dbReference type="InterPro" id="IPR012347">
    <property type="entry name" value="Ferritin-like"/>
</dbReference>
<accession>A0ABW7CB79</accession>
<feature type="compositionally biased region" description="Low complexity" evidence="1">
    <location>
        <begin position="197"/>
        <end position="207"/>
    </location>
</feature>
<reference evidence="3" key="1">
    <citation type="journal article" date="2024" name="Algal Res.">
        <title>Biochemical, toxicological and genomic investigation of a high-biomass producing Limnothrix strain isolated from Italian shallow drinking water reservoir.</title>
        <authorList>
            <person name="Simonazzi M."/>
            <person name="Shishido T.K."/>
            <person name="Delbaje E."/>
            <person name="Wahlsten M."/>
            <person name="Fewer D.P."/>
            <person name="Sivonen K."/>
            <person name="Pezzolesi L."/>
            <person name="Pistocchi R."/>
        </authorList>
    </citation>
    <scope>NUCLEOTIDE SEQUENCE [LARGE SCALE GENOMIC DNA]</scope>
    <source>
        <strain evidence="3">LRLZ20PSL1</strain>
    </source>
</reference>
<dbReference type="SUPFAM" id="SSF47240">
    <property type="entry name" value="Ferritin-like"/>
    <property type="match status" value="1"/>
</dbReference>
<dbReference type="InterPro" id="IPR019243">
    <property type="entry name" value="DUF2202"/>
</dbReference>
<comment type="caution">
    <text evidence="2">The sequence shown here is derived from an EMBL/GenBank/DDBJ whole genome shotgun (WGS) entry which is preliminary data.</text>
</comment>